<feature type="signal peptide" evidence="4">
    <location>
        <begin position="1"/>
        <end position="21"/>
    </location>
</feature>
<sequence length="445" mass="47185">MRLVTMTSFAVLALLATSALSAPTQESSSIKVPLPERKLFQRATGDVDASSFMGHLNYTIQKYSGQALKSYNGGVADILKRQNAEEQLTDQVEQGEDELYYGPGTVGGQSGFTFDFDTGSSDTFVPGPNCGMAQGCSGNVHYQNTGQDEGNTTSVTYGSGMITGENYFDTVTVAGLTAKHQNVISLTQAQGFSGSASNSLMGMGFQSIASSGQPPYFKTLIDEGTVTNKEFSFYLGRAASGTQGKSELTLGGRDKSKFTGTPTKIAVSTPGYWQIPLDGVKVNNFQDPIDQLADKGQAAIDTGTTIILAPLAAAATIFARIPGSVPIPLELLNGALEPLLFAYPCAENPNVAITFGGKDFAINSKDFNFGRLTPDFAEFLGNNTLSDVLNSASYCLASIAAFDIRPQENLYVVGDAFLKNWYSIYSYDGANGKPSVSFAKAVGNQ</sequence>
<dbReference type="Proteomes" id="UP000281468">
    <property type="component" value="Unassembled WGS sequence"/>
</dbReference>
<protein>
    <recommendedName>
        <fullName evidence="5">Peptidase A1 domain-containing protein</fullName>
    </recommendedName>
</protein>
<keyword evidence="4" id="KW-0732">Signal</keyword>
<dbReference type="VEuPathDB" id="FungiDB:BTJ68_03664"/>
<keyword evidence="3" id="KW-0378">Hydrolase</keyword>
<dbReference type="SUPFAM" id="SSF50630">
    <property type="entry name" value="Acid proteases"/>
    <property type="match status" value="1"/>
</dbReference>
<dbReference type="InterPro" id="IPR001969">
    <property type="entry name" value="Aspartic_peptidase_AS"/>
</dbReference>
<proteinExistence type="inferred from homology"/>
<comment type="caution">
    <text evidence="6">The sequence shown here is derived from an EMBL/GenBank/DDBJ whole genome shotgun (WGS) entry which is preliminary data.</text>
</comment>
<keyword evidence="3" id="KW-0645">Protease</keyword>
<evidence type="ECO:0000259" key="5">
    <source>
        <dbReference type="PROSITE" id="PS51767"/>
    </source>
</evidence>
<evidence type="ECO:0000256" key="4">
    <source>
        <dbReference type="SAM" id="SignalP"/>
    </source>
</evidence>
<gene>
    <name evidence="6" type="ORF">D0862_00789</name>
</gene>
<dbReference type="Gene3D" id="2.40.70.10">
    <property type="entry name" value="Acid Proteases"/>
    <property type="match status" value="2"/>
</dbReference>
<dbReference type="InterPro" id="IPR021109">
    <property type="entry name" value="Peptidase_aspartic_dom_sf"/>
</dbReference>
<organism evidence="6 7">
    <name type="scientific">Hortaea werneckii</name>
    <name type="common">Black yeast</name>
    <name type="synonym">Cladosporium werneckii</name>
    <dbReference type="NCBI Taxonomy" id="91943"/>
    <lineage>
        <taxon>Eukaryota</taxon>
        <taxon>Fungi</taxon>
        <taxon>Dikarya</taxon>
        <taxon>Ascomycota</taxon>
        <taxon>Pezizomycotina</taxon>
        <taxon>Dothideomycetes</taxon>
        <taxon>Dothideomycetidae</taxon>
        <taxon>Mycosphaerellales</taxon>
        <taxon>Teratosphaeriaceae</taxon>
        <taxon>Hortaea</taxon>
    </lineage>
</organism>
<evidence type="ECO:0000313" key="6">
    <source>
        <dbReference type="EMBL" id="RMZ17594.1"/>
    </source>
</evidence>
<dbReference type="EMBL" id="QWIQ01000010">
    <property type="protein sequence ID" value="RMZ17594.1"/>
    <property type="molecule type" value="Genomic_DNA"/>
</dbReference>
<evidence type="ECO:0000313" key="7">
    <source>
        <dbReference type="Proteomes" id="UP000281468"/>
    </source>
</evidence>
<dbReference type="PRINTS" id="PR00792">
    <property type="entry name" value="PEPSIN"/>
</dbReference>
<dbReference type="PROSITE" id="PS00141">
    <property type="entry name" value="ASP_PROTEASE"/>
    <property type="match status" value="1"/>
</dbReference>
<dbReference type="PROSITE" id="PS51767">
    <property type="entry name" value="PEPTIDASE_A1"/>
    <property type="match status" value="1"/>
</dbReference>
<evidence type="ECO:0000256" key="2">
    <source>
        <dbReference type="ARBA" id="ARBA00022750"/>
    </source>
</evidence>
<dbReference type="PANTHER" id="PTHR47966">
    <property type="entry name" value="BETA-SITE APP-CLEAVING ENZYME, ISOFORM A-RELATED"/>
    <property type="match status" value="1"/>
</dbReference>
<keyword evidence="2 3" id="KW-0064">Aspartyl protease</keyword>
<dbReference type="CDD" id="cd05471">
    <property type="entry name" value="pepsin_like"/>
    <property type="match status" value="1"/>
</dbReference>
<dbReference type="InterPro" id="IPR034164">
    <property type="entry name" value="Pepsin-like_dom"/>
</dbReference>
<evidence type="ECO:0000256" key="1">
    <source>
        <dbReference type="ARBA" id="ARBA00007447"/>
    </source>
</evidence>
<dbReference type="PANTHER" id="PTHR47966:SF57">
    <property type="entry name" value="PEPTIDASE A1 DOMAIN-CONTAINING PROTEIN"/>
    <property type="match status" value="1"/>
</dbReference>
<accession>A0A3M7HWM6</accession>
<reference evidence="6 7" key="1">
    <citation type="journal article" date="2018" name="BMC Genomics">
        <title>Genomic evidence for intraspecific hybridization in a clonal and extremely halotolerant yeast.</title>
        <authorList>
            <person name="Gostincar C."/>
            <person name="Stajich J.E."/>
            <person name="Zupancic J."/>
            <person name="Zalar P."/>
            <person name="Gunde-Cimerman N."/>
        </authorList>
    </citation>
    <scope>NUCLEOTIDE SEQUENCE [LARGE SCALE GENOMIC DNA]</scope>
    <source>
        <strain evidence="6 7">EXF-171</strain>
    </source>
</reference>
<dbReference type="InterPro" id="IPR001461">
    <property type="entry name" value="Aspartic_peptidase_A1"/>
</dbReference>
<dbReference type="GO" id="GO:0004190">
    <property type="term" value="F:aspartic-type endopeptidase activity"/>
    <property type="evidence" value="ECO:0007669"/>
    <property type="project" value="UniProtKB-KW"/>
</dbReference>
<evidence type="ECO:0000256" key="3">
    <source>
        <dbReference type="RuleBase" id="RU000454"/>
    </source>
</evidence>
<dbReference type="InterPro" id="IPR033121">
    <property type="entry name" value="PEPTIDASE_A1"/>
</dbReference>
<name>A0A3M7HWM6_HORWE</name>
<dbReference type="GO" id="GO:0006508">
    <property type="term" value="P:proteolysis"/>
    <property type="evidence" value="ECO:0007669"/>
    <property type="project" value="UniProtKB-KW"/>
</dbReference>
<dbReference type="Pfam" id="PF00026">
    <property type="entry name" value="Asp"/>
    <property type="match status" value="1"/>
</dbReference>
<feature type="chain" id="PRO_5018118774" description="Peptidase A1 domain-containing protein" evidence="4">
    <location>
        <begin position="22"/>
        <end position="445"/>
    </location>
</feature>
<comment type="similarity">
    <text evidence="1 3">Belongs to the peptidase A1 family.</text>
</comment>
<feature type="domain" description="Peptidase A1" evidence="5">
    <location>
        <begin position="100"/>
        <end position="439"/>
    </location>
</feature>
<dbReference type="AlphaFoldDB" id="A0A3M7HWM6"/>